<feature type="transmembrane region" description="Helical" evidence="5">
    <location>
        <begin position="6"/>
        <end position="28"/>
    </location>
</feature>
<name>A0A381XZR7_9ZZZZ</name>
<evidence type="ECO:0000256" key="5">
    <source>
        <dbReference type="SAM" id="Phobius"/>
    </source>
</evidence>
<dbReference type="EMBL" id="UINC01016800">
    <property type="protein sequence ID" value="SVA69677.1"/>
    <property type="molecule type" value="Genomic_DNA"/>
</dbReference>
<protein>
    <recommendedName>
        <fullName evidence="7">Steroid 5-alpha reductase C-terminal domain-containing protein</fullName>
    </recommendedName>
</protein>
<evidence type="ECO:0000256" key="3">
    <source>
        <dbReference type="ARBA" id="ARBA00022989"/>
    </source>
</evidence>
<evidence type="ECO:0008006" key="7">
    <source>
        <dbReference type="Google" id="ProtNLM"/>
    </source>
</evidence>
<organism evidence="6">
    <name type="scientific">marine metagenome</name>
    <dbReference type="NCBI Taxonomy" id="408172"/>
    <lineage>
        <taxon>unclassified sequences</taxon>
        <taxon>metagenomes</taxon>
        <taxon>ecological metagenomes</taxon>
    </lineage>
</organism>
<reference evidence="6" key="1">
    <citation type="submission" date="2018-05" db="EMBL/GenBank/DDBJ databases">
        <authorList>
            <person name="Lanie J.A."/>
            <person name="Ng W.-L."/>
            <person name="Kazmierczak K.M."/>
            <person name="Andrzejewski T.M."/>
            <person name="Davidsen T.M."/>
            <person name="Wayne K.J."/>
            <person name="Tettelin H."/>
            <person name="Glass J.I."/>
            <person name="Rusch D."/>
            <person name="Podicherti R."/>
            <person name="Tsui H.-C.T."/>
            <person name="Winkler M.E."/>
        </authorList>
    </citation>
    <scope>NUCLEOTIDE SEQUENCE</scope>
</reference>
<comment type="subcellular location">
    <subcellularLocation>
        <location evidence="1">Endomembrane system</location>
        <topology evidence="1">Multi-pass membrane protein</topology>
    </subcellularLocation>
</comment>
<feature type="transmembrane region" description="Helical" evidence="5">
    <location>
        <begin position="120"/>
        <end position="138"/>
    </location>
</feature>
<dbReference type="AlphaFoldDB" id="A0A381XZR7"/>
<dbReference type="Pfam" id="PF04191">
    <property type="entry name" value="PEMT"/>
    <property type="match status" value="1"/>
</dbReference>
<feature type="transmembrane region" description="Helical" evidence="5">
    <location>
        <begin position="49"/>
        <end position="72"/>
    </location>
</feature>
<dbReference type="Gene3D" id="1.20.120.1630">
    <property type="match status" value="1"/>
</dbReference>
<keyword evidence="4 5" id="KW-0472">Membrane</keyword>
<accession>A0A381XZR7</accession>
<dbReference type="InterPro" id="IPR007318">
    <property type="entry name" value="Phopholipid_MeTrfase"/>
</dbReference>
<feature type="transmembrane region" description="Helical" evidence="5">
    <location>
        <begin position="92"/>
        <end position="113"/>
    </location>
</feature>
<keyword evidence="2 5" id="KW-0812">Transmembrane</keyword>
<dbReference type="GO" id="GO:0012505">
    <property type="term" value="C:endomembrane system"/>
    <property type="evidence" value="ECO:0007669"/>
    <property type="project" value="UniProtKB-SubCell"/>
</dbReference>
<sequence>MKVTTPLIKAFVIFPMNIMGVIPGFLLWSSREGGIFEKYPLNFDLIRSFPGGLLIGFGASLCWVSVSLFSEYGGGGTPAPYDPPKLFVARGVYTYVRNPMMIGVILVLLGEAILSGSLPVFIWALIFFQACLVLIPFWEEPDLENRFGEAYLEYKRKVPRWIPKLKSEPRTD</sequence>
<keyword evidence="3 5" id="KW-1133">Transmembrane helix</keyword>
<evidence type="ECO:0000256" key="2">
    <source>
        <dbReference type="ARBA" id="ARBA00022692"/>
    </source>
</evidence>
<proteinExistence type="predicted"/>
<gene>
    <name evidence="6" type="ORF">METZ01_LOCUS122531</name>
</gene>
<evidence type="ECO:0000256" key="4">
    <source>
        <dbReference type="ARBA" id="ARBA00023136"/>
    </source>
</evidence>
<evidence type="ECO:0000313" key="6">
    <source>
        <dbReference type="EMBL" id="SVA69677.1"/>
    </source>
</evidence>
<evidence type="ECO:0000256" key="1">
    <source>
        <dbReference type="ARBA" id="ARBA00004127"/>
    </source>
</evidence>